<keyword evidence="2" id="KW-1185">Reference proteome</keyword>
<dbReference type="AlphaFoldDB" id="A0A2G1W4A8"/>
<proteinExistence type="predicted"/>
<evidence type="ECO:0000313" key="2">
    <source>
        <dbReference type="Proteomes" id="UP000225740"/>
    </source>
</evidence>
<name>A0A2G1W4A8_9BACT</name>
<sequence length="104" mass="11957">MQVSWECPGHKGGSGDRRCLHVVFQFTSLRHFFCSISRVVHAQESFRRSSRRMMPLSTLASCSKIEEGGRKSVSYESIKWTLNDHPSYKIRCRGKLVQGSTHRL</sequence>
<evidence type="ECO:0000313" key="1">
    <source>
        <dbReference type="EMBL" id="PHQ33867.1"/>
    </source>
</evidence>
<gene>
    <name evidence="1" type="ORF">CEE69_18295</name>
</gene>
<dbReference type="Proteomes" id="UP000225740">
    <property type="component" value="Unassembled WGS sequence"/>
</dbReference>
<dbReference type="EMBL" id="NIZW01000014">
    <property type="protein sequence ID" value="PHQ33867.1"/>
    <property type="molecule type" value="Genomic_DNA"/>
</dbReference>
<protein>
    <submittedName>
        <fullName evidence="1">Uncharacterized protein</fullName>
    </submittedName>
</protein>
<organism evidence="1 2">
    <name type="scientific">Rhodopirellula bahusiensis</name>
    <dbReference type="NCBI Taxonomy" id="2014065"/>
    <lineage>
        <taxon>Bacteria</taxon>
        <taxon>Pseudomonadati</taxon>
        <taxon>Planctomycetota</taxon>
        <taxon>Planctomycetia</taxon>
        <taxon>Pirellulales</taxon>
        <taxon>Pirellulaceae</taxon>
        <taxon>Rhodopirellula</taxon>
    </lineage>
</organism>
<accession>A0A2G1W4A8</accession>
<comment type="caution">
    <text evidence="1">The sequence shown here is derived from an EMBL/GenBank/DDBJ whole genome shotgun (WGS) entry which is preliminary data.</text>
</comment>
<reference evidence="1 2" key="1">
    <citation type="submission" date="2017-06" db="EMBL/GenBank/DDBJ databases">
        <title>Description of Rhodopirellula bahusiensis sp. nov.</title>
        <authorList>
            <person name="Kizina J."/>
            <person name="Harder J."/>
        </authorList>
    </citation>
    <scope>NUCLEOTIDE SEQUENCE [LARGE SCALE GENOMIC DNA]</scope>
    <source>
        <strain evidence="1 2">SWK21</strain>
    </source>
</reference>